<dbReference type="RefSeq" id="WP_105043555.1">
    <property type="nucleotide sequence ID" value="NZ_MQWA01000001.1"/>
</dbReference>
<sequence length="158" mass="16840">MKNTTLVNTVSLAIFGFSMAVMPLHAAEHNHASHSKIEAHADHMLEGYNVVASALYKDDLATAKKAAAGIVKHDKKSSLAAPAKELSNAKTIAEARKSFNALSAAAIKIAETEKGYKVAHCPMANGNKGGDWLQKNSDKTVNNPYFGAMMAHCGSFKK</sequence>
<dbReference type="AlphaFoldDB" id="A0A2S7U423"/>
<proteinExistence type="predicted"/>
<dbReference type="EMBL" id="MQWA01000001">
    <property type="protein sequence ID" value="PQJ29062.1"/>
    <property type="molecule type" value="Genomic_DNA"/>
</dbReference>
<evidence type="ECO:0000313" key="3">
    <source>
        <dbReference type="Proteomes" id="UP000239907"/>
    </source>
</evidence>
<keyword evidence="1" id="KW-0732">Signal</keyword>
<dbReference type="OrthoDB" id="198216at2"/>
<comment type="caution">
    <text evidence="2">The sequence shown here is derived from an EMBL/GenBank/DDBJ whole genome shotgun (WGS) entry which is preliminary data.</text>
</comment>
<gene>
    <name evidence="2" type="ORF">BSZ32_11545</name>
</gene>
<feature type="chain" id="PRO_5015655072" description="DUF3347 domain-containing protein" evidence="1">
    <location>
        <begin position="27"/>
        <end position="158"/>
    </location>
</feature>
<organism evidence="2 3">
    <name type="scientific">Rubritalea profundi</name>
    <dbReference type="NCBI Taxonomy" id="1658618"/>
    <lineage>
        <taxon>Bacteria</taxon>
        <taxon>Pseudomonadati</taxon>
        <taxon>Verrucomicrobiota</taxon>
        <taxon>Verrucomicrobiia</taxon>
        <taxon>Verrucomicrobiales</taxon>
        <taxon>Rubritaleaceae</taxon>
        <taxon>Rubritalea</taxon>
    </lineage>
</organism>
<name>A0A2S7U423_9BACT</name>
<accession>A0A2S7U423</accession>
<reference evidence="2 3" key="1">
    <citation type="submission" date="2016-12" db="EMBL/GenBank/DDBJ databases">
        <title>Study of bacterial adaptation to deep sea.</title>
        <authorList>
            <person name="Song J."/>
            <person name="Yoshizawa S."/>
            <person name="Kogure K."/>
        </authorList>
    </citation>
    <scope>NUCLEOTIDE SEQUENCE [LARGE SCALE GENOMIC DNA]</scope>
    <source>
        <strain evidence="2 3">SAORIC-165</strain>
    </source>
</reference>
<evidence type="ECO:0000313" key="2">
    <source>
        <dbReference type="EMBL" id="PQJ29062.1"/>
    </source>
</evidence>
<protein>
    <recommendedName>
        <fullName evidence="4">DUF3347 domain-containing protein</fullName>
    </recommendedName>
</protein>
<evidence type="ECO:0000256" key="1">
    <source>
        <dbReference type="SAM" id="SignalP"/>
    </source>
</evidence>
<feature type="signal peptide" evidence="1">
    <location>
        <begin position="1"/>
        <end position="26"/>
    </location>
</feature>
<evidence type="ECO:0008006" key="4">
    <source>
        <dbReference type="Google" id="ProtNLM"/>
    </source>
</evidence>
<keyword evidence="3" id="KW-1185">Reference proteome</keyword>
<dbReference type="Proteomes" id="UP000239907">
    <property type="component" value="Unassembled WGS sequence"/>
</dbReference>